<dbReference type="RefSeq" id="WP_259099554.1">
    <property type="nucleotide sequence ID" value="NZ_CP130454.1"/>
</dbReference>
<dbReference type="Proteomes" id="UP001204798">
    <property type="component" value="Unassembled WGS sequence"/>
</dbReference>
<comment type="caution">
    <text evidence="1">The sequence shown here is derived from an EMBL/GenBank/DDBJ whole genome shotgun (WGS) entry which is preliminary data.</text>
</comment>
<dbReference type="InterPro" id="IPR013211">
    <property type="entry name" value="LVIVD"/>
</dbReference>
<dbReference type="InterPro" id="IPR011047">
    <property type="entry name" value="Quinoprotein_ADH-like_sf"/>
</dbReference>
<evidence type="ECO:0000313" key="1">
    <source>
        <dbReference type="EMBL" id="MCS3920408.1"/>
    </source>
</evidence>
<gene>
    <name evidence="1" type="ORF">M2350_002837</name>
</gene>
<organism evidence="1 2">
    <name type="scientific">Candidatus Fervidibacter sacchari</name>
    <dbReference type="NCBI Taxonomy" id="1448929"/>
    <lineage>
        <taxon>Bacteria</taxon>
        <taxon>Candidatus Fervidibacterota</taxon>
        <taxon>Candidatus Fervidibacter</taxon>
    </lineage>
</organism>
<dbReference type="EMBL" id="JANUCP010000005">
    <property type="protein sequence ID" value="MCS3920408.1"/>
    <property type="molecule type" value="Genomic_DNA"/>
</dbReference>
<keyword evidence="2" id="KW-1185">Reference proteome</keyword>
<accession>A0ABT2ER13</accession>
<protein>
    <recommendedName>
        <fullName evidence="3">LVIVD repeat protein</fullName>
    </recommendedName>
</protein>
<proteinExistence type="predicted"/>
<reference evidence="1 2" key="1">
    <citation type="submission" date="2022-08" db="EMBL/GenBank/DDBJ databases">
        <title>Bacterial and archaeal communities from various locations to study Microbial Dark Matter (Phase II).</title>
        <authorList>
            <person name="Stepanauskas R."/>
        </authorList>
    </citation>
    <scope>NUCLEOTIDE SEQUENCE [LARGE SCALE GENOMIC DNA]</scope>
    <source>
        <strain evidence="1 2">PD1</strain>
    </source>
</reference>
<name>A0ABT2ER13_9BACT</name>
<dbReference type="SUPFAM" id="SSF50998">
    <property type="entry name" value="Quinoprotein alcohol dehydrogenase-like"/>
    <property type="match status" value="1"/>
</dbReference>
<dbReference type="Pfam" id="PF08309">
    <property type="entry name" value="LVIVD"/>
    <property type="match status" value="4"/>
</dbReference>
<evidence type="ECO:0008006" key="3">
    <source>
        <dbReference type="Google" id="ProtNLM"/>
    </source>
</evidence>
<sequence length="663" mass="74361">MGKLKFLVALGLLSAVALLGRFEGNKSIVPTGEAIILNGNASGLAKYGDWLYMVLNESTHPLLVYDIRDPTKPRLVRYLHAPGWPMRCRVIGDWLWTVHGNGEGFFHLADPSNPRFSLLPTEGPNLRRLERVWSRDEWRPEFRGQKFLVHPCLTYSSCATESILFYGTLENTTEIYDIRQPKHPKFLATIAEGTPANLVGDLLFVASNNRLSVYDVTEPSRPKRLCSIDGASFRELTINEFSLRSSAVTYGGGRLFIVIRRNLRNFLGIAQGPFEGAQCGIAVFDVSDWNKPVLLGWYVLPQVVSDFTTLVYHKGHVFASDAAFGLRVFDVRNPRNIHQVAADRQGGELSAVALFPKRKLLCIGQNITGGLVFVDISNPQHPQILSHIHLAPCRFWGNMAVYKDRYLYAQGDFSRPRPGFSALFAVDAQDPRNPKLVAVIPGVNRAYGMVVVDRYLYTSGGDIFDLSAPEKPRRLDIRLPCSGYQIAYREPYLFIANFAGEGEGESQQGALYVVDISQRENPKLVGKLLLPLGHRVITMAFLGKHLFLGWAQRSGGRRPSGLLVAVDISEPTKPRIAKQWDVSKDLGFNEAITYTHVWTDGKFLFLGVYHRWVAMFEVSEHPQLSLKLVSKLGNLPTAWIMTGEPGTIYRICLDRVMVLRYQP</sequence>
<evidence type="ECO:0000313" key="2">
    <source>
        <dbReference type="Proteomes" id="UP001204798"/>
    </source>
</evidence>